<reference evidence="2 3" key="1">
    <citation type="submission" date="2024-02" db="EMBL/GenBank/DDBJ databases">
        <authorList>
            <person name="Chen Y."/>
            <person name="Shah S."/>
            <person name="Dougan E. K."/>
            <person name="Thang M."/>
            <person name="Chan C."/>
        </authorList>
    </citation>
    <scope>NUCLEOTIDE SEQUENCE [LARGE SCALE GENOMIC DNA]</scope>
</reference>
<feature type="compositionally biased region" description="Basic and acidic residues" evidence="1">
    <location>
        <begin position="180"/>
        <end position="189"/>
    </location>
</feature>
<comment type="caution">
    <text evidence="2">The sequence shown here is derived from an EMBL/GenBank/DDBJ whole genome shotgun (WGS) entry which is preliminary data.</text>
</comment>
<dbReference type="EMBL" id="CAXAMN010003158">
    <property type="protein sequence ID" value="CAK9003193.1"/>
    <property type="molecule type" value="Genomic_DNA"/>
</dbReference>
<proteinExistence type="predicted"/>
<organism evidence="2 3">
    <name type="scientific">Durusdinium trenchii</name>
    <dbReference type="NCBI Taxonomy" id="1381693"/>
    <lineage>
        <taxon>Eukaryota</taxon>
        <taxon>Sar</taxon>
        <taxon>Alveolata</taxon>
        <taxon>Dinophyceae</taxon>
        <taxon>Suessiales</taxon>
        <taxon>Symbiodiniaceae</taxon>
        <taxon>Durusdinium</taxon>
    </lineage>
</organism>
<feature type="compositionally biased region" description="Basic and acidic residues" evidence="1">
    <location>
        <begin position="150"/>
        <end position="164"/>
    </location>
</feature>
<gene>
    <name evidence="2" type="ORF">CCMP2556_LOCUS7194</name>
</gene>
<protein>
    <submittedName>
        <fullName evidence="2">Uncharacterized protein</fullName>
    </submittedName>
</protein>
<accession>A0ABP0ILM8</accession>
<dbReference type="Proteomes" id="UP001642484">
    <property type="component" value="Unassembled WGS sequence"/>
</dbReference>
<name>A0ABP0ILM8_9DINO</name>
<evidence type="ECO:0000256" key="1">
    <source>
        <dbReference type="SAM" id="MobiDB-lite"/>
    </source>
</evidence>
<keyword evidence="3" id="KW-1185">Reference proteome</keyword>
<feature type="compositionally biased region" description="Acidic residues" evidence="1">
    <location>
        <begin position="140"/>
        <end position="149"/>
    </location>
</feature>
<evidence type="ECO:0000313" key="2">
    <source>
        <dbReference type="EMBL" id="CAK9003193.1"/>
    </source>
</evidence>
<sequence length="211" mass="23644">MFEEFQFRKPNMEECRIILESFNEYFKGLAFRPADPDAETTGHDLVKTAKNLQKLWSGLRRKWQNSSHSSRSVWVQLLKDQMRTNAPPQQPDLDAETDKLGGSSDESSNTTDGIPENFMGEEPRPAYSGSEDSDCKTDFTDVDQVESDADVEKRVESEHSDKASDVGSDIWKSMGVEEPSPCKHDTDSEREATAALALTAEALAIYNSEEP</sequence>
<evidence type="ECO:0000313" key="3">
    <source>
        <dbReference type="Proteomes" id="UP001642484"/>
    </source>
</evidence>
<feature type="region of interest" description="Disordered" evidence="1">
    <location>
        <begin position="84"/>
        <end position="189"/>
    </location>
</feature>